<dbReference type="Gene3D" id="1.20.120.1060">
    <property type="match status" value="1"/>
</dbReference>
<reference evidence="2 3" key="1">
    <citation type="journal article" date="2015" name="Sci. Rep.">
        <title>Chromosome-level genome map provides insights into diverse defense mechanisms in the medicinal fungus Ganoderma sinense.</title>
        <authorList>
            <person name="Zhu Y."/>
            <person name="Xu J."/>
            <person name="Sun C."/>
            <person name="Zhou S."/>
            <person name="Xu H."/>
            <person name="Nelson D.R."/>
            <person name="Qian J."/>
            <person name="Song J."/>
            <person name="Luo H."/>
            <person name="Xiang L."/>
            <person name="Li Y."/>
            <person name="Xu Z."/>
            <person name="Ji A."/>
            <person name="Wang L."/>
            <person name="Lu S."/>
            <person name="Hayward A."/>
            <person name="Sun W."/>
            <person name="Li X."/>
            <person name="Schwartz D.C."/>
            <person name="Wang Y."/>
            <person name="Chen S."/>
        </authorList>
    </citation>
    <scope>NUCLEOTIDE SEQUENCE [LARGE SCALE GENOMIC DNA]</scope>
    <source>
        <strain evidence="2 3">ZZ0214-1</strain>
    </source>
</reference>
<dbReference type="EMBL" id="AYKW01000007">
    <property type="protein sequence ID" value="PIL33405.1"/>
    <property type="molecule type" value="Genomic_DNA"/>
</dbReference>
<protein>
    <submittedName>
        <fullName evidence="2">Uncharacterized protein</fullName>
    </submittedName>
</protein>
<keyword evidence="3" id="KW-1185">Reference proteome</keyword>
<feature type="region of interest" description="Disordered" evidence="1">
    <location>
        <begin position="328"/>
        <end position="362"/>
    </location>
</feature>
<comment type="caution">
    <text evidence="2">The sequence shown here is derived from an EMBL/GenBank/DDBJ whole genome shotgun (WGS) entry which is preliminary data.</text>
</comment>
<dbReference type="Proteomes" id="UP000230002">
    <property type="component" value="Unassembled WGS sequence"/>
</dbReference>
<evidence type="ECO:0000313" key="2">
    <source>
        <dbReference type="EMBL" id="PIL33405.1"/>
    </source>
</evidence>
<name>A0A2G8SI06_9APHY</name>
<dbReference type="STRING" id="1077348.A0A2G8SI06"/>
<sequence length="449" mass="49536">MPVTFKVASHPANAVRFPKGGHPNAEAVLKIGCEVQGSHCKDLWQSSVGKDDLTKICPNSNGFVYAALEAYGSHHHLRIRPDDVWLAILVQLNFYINAHAKELRSLFVAHKGKKRLVVTAAGTRSAVDCAKLAQTFTKQIHENVVDDTLVEWILPNFTTTTMKDTTVCSVVMMATLKEYFEYFSAIICGIPSITLEGERSDWEEIYRRLWRLYDLGKEPSVWAEMLRPILRRFITAFDGTPDEAFWKHIMYRDDGLCGKDNLSGWITGFCPEYAPIPSPHAAMQDPSPTTASTPTTMPASTTMSAPTLTPAPTLKHLDKVVPKWLRRHSKSLIPKQQEKSTKGPAAAENAVTETTSSANVPSIGSIMVPGPLGYDSPAYTLDGVRFFDMPVSSIPPGYCEVDVIVDDDGHRLKCKMVAGHVAFSGSAAPGSDKIDTVSPEAHWFIFEKK</sequence>
<organism evidence="2 3">
    <name type="scientific">Ganoderma sinense ZZ0214-1</name>
    <dbReference type="NCBI Taxonomy" id="1077348"/>
    <lineage>
        <taxon>Eukaryota</taxon>
        <taxon>Fungi</taxon>
        <taxon>Dikarya</taxon>
        <taxon>Basidiomycota</taxon>
        <taxon>Agaricomycotina</taxon>
        <taxon>Agaricomycetes</taxon>
        <taxon>Polyporales</taxon>
        <taxon>Polyporaceae</taxon>
        <taxon>Ganoderma</taxon>
    </lineage>
</organism>
<dbReference type="OrthoDB" id="9978173at2759"/>
<evidence type="ECO:0000313" key="3">
    <source>
        <dbReference type="Proteomes" id="UP000230002"/>
    </source>
</evidence>
<accession>A0A2G8SI06</accession>
<feature type="region of interest" description="Disordered" evidence="1">
    <location>
        <begin position="280"/>
        <end position="312"/>
    </location>
</feature>
<dbReference type="Pfam" id="PF14388">
    <property type="entry name" value="DUF4419"/>
    <property type="match status" value="1"/>
</dbReference>
<feature type="compositionally biased region" description="Polar residues" evidence="1">
    <location>
        <begin position="351"/>
        <end position="362"/>
    </location>
</feature>
<proteinExistence type="predicted"/>
<gene>
    <name evidence="2" type="ORF">GSI_04027</name>
</gene>
<dbReference type="PANTHER" id="PTHR31252">
    <property type="entry name" value="DUF4419 DOMAIN-CONTAINING PROTEIN"/>
    <property type="match status" value="1"/>
</dbReference>
<evidence type="ECO:0000256" key="1">
    <source>
        <dbReference type="SAM" id="MobiDB-lite"/>
    </source>
</evidence>
<feature type="compositionally biased region" description="Low complexity" evidence="1">
    <location>
        <begin position="286"/>
        <end position="307"/>
    </location>
</feature>
<dbReference type="PANTHER" id="PTHR31252:SF11">
    <property type="entry name" value="DUF4419 DOMAIN-CONTAINING PROTEIN"/>
    <property type="match status" value="1"/>
</dbReference>
<dbReference type="AlphaFoldDB" id="A0A2G8SI06"/>
<dbReference type="InterPro" id="IPR025533">
    <property type="entry name" value="DUF4419"/>
</dbReference>